<protein>
    <submittedName>
        <fullName evidence="2">Uncharacterized protein</fullName>
    </submittedName>
</protein>
<name>A0A1G1ZRN7_9BACT</name>
<evidence type="ECO:0000313" key="2">
    <source>
        <dbReference type="EMBL" id="OGY67212.1"/>
    </source>
</evidence>
<dbReference type="EMBL" id="MHJM01000031">
    <property type="protein sequence ID" value="OGY67212.1"/>
    <property type="molecule type" value="Genomic_DNA"/>
</dbReference>
<feature type="transmembrane region" description="Helical" evidence="1">
    <location>
        <begin position="47"/>
        <end position="67"/>
    </location>
</feature>
<keyword evidence="1" id="KW-1133">Transmembrane helix</keyword>
<sequence length="168" mass="19358">MQRITDVNPYQRERNAEKKMVSAVNESVFKRLANACLARLPKTAGGWTALLLGLILIWQIATTYTRLFPEALPKINPGQFQGVYLNNGQEYFGHLEEMNADYVLLKDVHFLRTKDEKSPQQSIDVIRMVDSVHSPENVMYIPKEQIIFWQNIRQDSPLAKAILDAQRQ</sequence>
<keyword evidence="1" id="KW-0812">Transmembrane</keyword>
<accession>A0A1G1ZRN7</accession>
<reference evidence="2 3" key="1">
    <citation type="journal article" date="2016" name="Nat. Commun.">
        <title>Thousands of microbial genomes shed light on interconnected biogeochemical processes in an aquifer system.</title>
        <authorList>
            <person name="Anantharaman K."/>
            <person name="Brown C.T."/>
            <person name="Hug L.A."/>
            <person name="Sharon I."/>
            <person name="Castelle C.J."/>
            <person name="Probst A.J."/>
            <person name="Thomas B.C."/>
            <person name="Singh A."/>
            <person name="Wilkins M.J."/>
            <person name="Karaoz U."/>
            <person name="Brodie E.L."/>
            <person name="Williams K.H."/>
            <person name="Hubbard S.S."/>
            <person name="Banfield J.F."/>
        </authorList>
    </citation>
    <scope>NUCLEOTIDE SEQUENCE [LARGE SCALE GENOMIC DNA]</scope>
</reference>
<dbReference type="AlphaFoldDB" id="A0A1G1ZRN7"/>
<organism evidence="2 3">
    <name type="scientific">Candidatus Harrisonbacteria bacterium RIFCSPLOWO2_02_FULL_45_10c</name>
    <dbReference type="NCBI Taxonomy" id="1798410"/>
    <lineage>
        <taxon>Bacteria</taxon>
        <taxon>Candidatus Harrisoniibacteriota</taxon>
    </lineage>
</organism>
<gene>
    <name evidence="2" type="ORF">A3H63_00170</name>
</gene>
<dbReference type="Proteomes" id="UP000176284">
    <property type="component" value="Unassembled WGS sequence"/>
</dbReference>
<evidence type="ECO:0000256" key="1">
    <source>
        <dbReference type="SAM" id="Phobius"/>
    </source>
</evidence>
<evidence type="ECO:0000313" key="3">
    <source>
        <dbReference type="Proteomes" id="UP000176284"/>
    </source>
</evidence>
<keyword evidence="1" id="KW-0472">Membrane</keyword>
<comment type="caution">
    <text evidence="2">The sequence shown here is derived from an EMBL/GenBank/DDBJ whole genome shotgun (WGS) entry which is preliminary data.</text>
</comment>
<proteinExistence type="predicted"/>